<feature type="binding site" evidence="2">
    <location>
        <position position="148"/>
    </location>
    <ligand>
        <name>Mg(2+)</name>
        <dbReference type="ChEBI" id="CHEBI:18420"/>
        <note>catalytic</note>
    </ligand>
</feature>
<dbReference type="GO" id="GO:0004519">
    <property type="term" value="F:endonuclease activity"/>
    <property type="evidence" value="ECO:0007669"/>
    <property type="project" value="UniProtKB-KW"/>
</dbReference>
<dbReference type="PANTHER" id="PTHR13966:SF5">
    <property type="entry name" value="ENDONUCLEASE G, MITOCHONDRIAL"/>
    <property type="match status" value="1"/>
</dbReference>
<dbReference type="AlphaFoldDB" id="A0A6I4IHD3"/>
<dbReference type="InterPro" id="IPR040255">
    <property type="entry name" value="Non-specific_endonuclease"/>
</dbReference>
<organism evidence="5 6">
    <name type="scientific">Flavobacterium profundi</name>
    <dbReference type="NCBI Taxonomy" id="1774945"/>
    <lineage>
        <taxon>Bacteria</taxon>
        <taxon>Pseudomonadati</taxon>
        <taxon>Bacteroidota</taxon>
        <taxon>Flavobacteriia</taxon>
        <taxon>Flavobacteriales</taxon>
        <taxon>Flavobacteriaceae</taxon>
        <taxon>Flavobacterium</taxon>
    </lineage>
</organism>
<feature type="domain" description="DNA/RNA non-specific endonuclease/pyrophosphatase/phosphodiesterase" evidence="4">
    <location>
        <begin position="55"/>
        <end position="246"/>
    </location>
</feature>
<sequence length="262" mass="30331">MSKRVFLFIILGFVVISCRDNLSNKTLPELINPNDTPSIIGFNYLPSNTTGAVYRKNTYVLSYSEVHEQAEWVAYVLKASDIKEMDYKRPYFEIDSDILTGAADWRNFKKSGYNKGHLCPAGDRRGSYKDFKETFLTSNVTPQHYDFNAGIWNRLEQKVRYWAKKQDSLYVVTGGVLTNNLEVIGFENVAVPKYFYKVLLSKNHSKMIGFLLPHKESKEPLYNYIVPVDSIEEMTGIDFFPELEDALEKKLESSKTYDNWDF</sequence>
<dbReference type="GO" id="GO:0016787">
    <property type="term" value="F:hydrolase activity"/>
    <property type="evidence" value="ECO:0007669"/>
    <property type="project" value="InterPro"/>
</dbReference>
<dbReference type="EMBL" id="WQLW01000004">
    <property type="protein sequence ID" value="MVO08978.1"/>
    <property type="molecule type" value="Genomic_DNA"/>
</dbReference>
<dbReference type="OrthoDB" id="9811262at2"/>
<evidence type="ECO:0000256" key="1">
    <source>
        <dbReference type="PIRSR" id="PIRSR640255-1"/>
    </source>
</evidence>
<dbReference type="GO" id="GO:0046872">
    <property type="term" value="F:metal ion binding"/>
    <property type="evidence" value="ECO:0007669"/>
    <property type="project" value="UniProtKB-KW"/>
</dbReference>
<protein>
    <submittedName>
        <fullName evidence="5">DNA/RNA non-specific endonuclease</fullName>
    </submittedName>
</protein>
<dbReference type="PROSITE" id="PS51257">
    <property type="entry name" value="PROKAR_LIPOPROTEIN"/>
    <property type="match status" value="1"/>
</dbReference>
<keyword evidence="5" id="KW-0255">Endonuclease</keyword>
<feature type="active site" description="Proton acceptor" evidence="1">
    <location>
        <position position="117"/>
    </location>
</feature>
<dbReference type="Pfam" id="PF01223">
    <property type="entry name" value="Endonuclease_NS"/>
    <property type="match status" value="1"/>
</dbReference>
<reference evidence="6" key="1">
    <citation type="submission" date="2019-05" db="EMBL/GenBank/DDBJ databases">
        <title>Flavobacterium profundi sp. nov., isolated from a deep-sea seamount.</title>
        <authorList>
            <person name="Zhang D.-C."/>
        </authorList>
    </citation>
    <scope>NUCLEOTIDE SEQUENCE [LARGE SCALE GENOMIC DNA]</scope>
    <source>
        <strain evidence="6">TP390</strain>
    </source>
</reference>
<evidence type="ECO:0000313" key="6">
    <source>
        <dbReference type="Proteomes" id="UP000431264"/>
    </source>
</evidence>
<evidence type="ECO:0000256" key="2">
    <source>
        <dbReference type="PIRSR" id="PIRSR640255-2"/>
    </source>
</evidence>
<evidence type="ECO:0000313" key="5">
    <source>
        <dbReference type="EMBL" id="MVO08978.1"/>
    </source>
</evidence>
<dbReference type="Gene3D" id="3.40.570.10">
    <property type="entry name" value="Extracellular Endonuclease, subunit A"/>
    <property type="match status" value="1"/>
</dbReference>
<dbReference type="GO" id="GO:0003676">
    <property type="term" value="F:nucleic acid binding"/>
    <property type="evidence" value="ECO:0007669"/>
    <property type="project" value="InterPro"/>
</dbReference>
<proteinExistence type="predicted"/>
<dbReference type="InterPro" id="IPR020821">
    <property type="entry name" value="ENPP1-3/EXOG-like_nuc-like"/>
</dbReference>
<gene>
    <name evidence="5" type="ORF">GOQ30_07340</name>
</gene>
<dbReference type="PANTHER" id="PTHR13966">
    <property type="entry name" value="ENDONUCLEASE RELATED"/>
    <property type="match status" value="1"/>
</dbReference>
<dbReference type="RefSeq" id="WP_140997367.1">
    <property type="nucleotide sequence ID" value="NZ_VDCZ01000004.1"/>
</dbReference>
<name>A0A6I4IHD3_9FLAO</name>
<keyword evidence="6" id="KW-1185">Reference proteome</keyword>
<dbReference type="SMART" id="SM00477">
    <property type="entry name" value="NUC"/>
    <property type="match status" value="1"/>
</dbReference>
<dbReference type="InterPro" id="IPR001604">
    <property type="entry name" value="Endo_G_ENPP1-like_dom"/>
</dbReference>
<dbReference type="Proteomes" id="UP000431264">
    <property type="component" value="Unassembled WGS sequence"/>
</dbReference>
<dbReference type="InterPro" id="IPR044925">
    <property type="entry name" value="His-Me_finger_sf"/>
</dbReference>
<keyword evidence="5" id="KW-0540">Nuclease</keyword>
<dbReference type="SUPFAM" id="SSF54060">
    <property type="entry name" value="His-Me finger endonucleases"/>
    <property type="match status" value="1"/>
</dbReference>
<keyword evidence="5" id="KW-0378">Hydrolase</keyword>
<keyword evidence="2" id="KW-0479">Metal-binding</keyword>
<comment type="caution">
    <text evidence="5">The sequence shown here is derived from an EMBL/GenBank/DDBJ whole genome shotgun (WGS) entry which is preliminary data.</text>
</comment>
<dbReference type="SMART" id="SM00892">
    <property type="entry name" value="Endonuclease_NS"/>
    <property type="match status" value="1"/>
</dbReference>
<dbReference type="InterPro" id="IPR044929">
    <property type="entry name" value="DNA/RNA_non-sp_Endonuclease_sf"/>
</dbReference>
<feature type="domain" description="ENPP1-3/EXOG-like endonuclease/phosphodiesterase" evidence="3">
    <location>
        <begin position="56"/>
        <end position="246"/>
    </location>
</feature>
<evidence type="ECO:0000259" key="3">
    <source>
        <dbReference type="SMART" id="SM00477"/>
    </source>
</evidence>
<accession>A0A6I4IHD3</accession>
<evidence type="ECO:0000259" key="4">
    <source>
        <dbReference type="SMART" id="SM00892"/>
    </source>
</evidence>